<sequence>MPEEACLLFDKLMHDIFVGIKCIFVFHTFVVNPEVKYCSIVVDQSLTWIIPRMIGAYFKDLSTKNTSLLIRLYGIHDYNEIHSLPQRSTPHTPRIATSFAQRGTYPLVKQPKF</sequence>
<dbReference type="OrthoDB" id="10560989at2759"/>
<reference evidence="1 2" key="1">
    <citation type="submission" date="2015-01" db="EMBL/GenBank/DDBJ databases">
        <title>Evolution of Trichinella species and genotypes.</title>
        <authorList>
            <person name="Korhonen P.K."/>
            <person name="Edoardo P."/>
            <person name="Giuseppe L.R."/>
            <person name="Gasser R.B."/>
        </authorList>
    </citation>
    <scope>NUCLEOTIDE SEQUENCE [LARGE SCALE GENOMIC DNA]</scope>
    <source>
        <strain evidence="1">ISS1029</strain>
    </source>
</reference>
<dbReference type="EMBL" id="JYDP01000185">
    <property type="protein sequence ID" value="KRZ03692.1"/>
    <property type="molecule type" value="Genomic_DNA"/>
</dbReference>
<protein>
    <submittedName>
        <fullName evidence="1">Uncharacterized protein</fullName>
    </submittedName>
</protein>
<comment type="caution">
    <text evidence="1">The sequence shown here is derived from an EMBL/GenBank/DDBJ whole genome shotgun (WGS) entry which is preliminary data.</text>
</comment>
<dbReference type="AlphaFoldDB" id="A0A0V1GZH9"/>
<organism evidence="1 2">
    <name type="scientific">Trichinella zimbabwensis</name>
    <dbReference type="NCBI Taxonomy" id="268475"/>
    <lineage>
        <taxon>Eukaryota</taxon>
        <taxon>Metazoa</taxon>
        <taxon>Ecdysozoa</taxon>
        <taxon>Nematoda</taxon>
        <taxon>Enoplea</taxon>
        <taxon>Dorylaimia</taxon>
        <taxon>Trichinellida</taxon>
        <taxon>Trichinellidae</taxon>
        <taxon>Trichinella</taxon>
    </lineage>
</organism>
<dbReference type="Proteomes" id="UP000055024">
    <property type="component" value="Unassembled WGS sequence"/>
</dbReference>
<keyword evidence="2" id="KW-1185">Reference proteome</keyword>
<proteinExistence type="predicted"/>
<gene>
    <name evidence="1" type="ORF">T11_11210</name>
</gene>
<accession>A0A0V1GZH9</accession>
<name>A0A0V1GZH9_9BILA</name>
<evidence type="ECO:0000313" key="2">
    <source>
        <dbReference type="Proteomes" id="UP000055024"/>
    </source>
</evidence>
<evidence type="ECO:0000313" key="1">
    <source>
        <dbReference type="EMBL" id="KRZ03692.1"/>
    </source>
</evidence>